<sequence>MDGRQPIIASMNGMVAAAHPLAAQAGAEVLSRGGNAFDAAVATAAALNVVEPGMSGLAGQGVATCFVAAERRVRTLNFVTHIPKRFPEGVYKHRDEFLKGAHAPGVPGNLAGWCELLKAYGTVSIAEAFKPAIRLARNGYPLIEMSVFHINRAVLKLRDCSFFGDWNDTFTEGRGEVGLHQVLRLPHLADTLESIAVKGPDHFYRGVLGERVVRYLGSYGGYLTMEDLDEVQPEWSDPISGRYRHLTIHTLPPPSEAFQLLLTMGILEGFDIAGMEPNGVEHLDTVWRAIRVAAAERIHNNKPDPARLRELLAANNVERLRALVKKPGIIEGPTEQWLPRPPNHNKENTTSFSVADVQGNMVCVTQSLGDLFGCGVVIGQTGICMNDFLHWAETDLRGGNPLRPGNKLAFPTAPTISTLNEKPVLALGTPGSHGILQTQPQALVQYVDFNRSLQRAIEEPRARLFDGRMVNPESRISASTFNELARRGHIIQETPPWTLLVGGMQAISLNPDTGVFVGGADPRREGYVAIA</sequence>
<dbReference type="Proteomes" id="UP000228930">
    <property type="component" value="Unassembled WGS sequence"/>
</dbReference>
<name>A0A2M6U8A2_9BRAD</name>
<dbReference type="Gene3D" id="1.10.246.130">
    <property type="match status" value="1"/>
</dbReference>
<comment type="caution">
    <text evidence="1">The sequence shown here is derived from an EMBL/GenBank/DDBJ whole genome shotgun (WGS) entry which is preliminary data.</text>
</comment>
<evidence type="ECO:0008006" key="3">
    <source>
        <dbReference type="Google" id="ProtNLM"/>
    </source>
</evidence>
<dbReference type="PANTHER" id="PTHR43881:SF1">
    <property type="entry name" value="GAMMA-GLUTAMYLTRANSPEPTIDASE (AFU_ORTHOLOGUE AFUA_4G13580)"/>
    <property type="match status" value="1"/>
</dbReference>
<keyword evidence="2" id="KW-1185">Reference proteome</keyword>
<dbReference type="InterPro" id="IPR043138">
    <property type="entry name" value="GGT_lsub"/>
</dbReference>
<dbReference type="InterPro" id="IPR043137">
    <property type="entry name" value="GGT_ssub_C"/>
</dbReference>
<dbReference type="PANTHER" id="PTHR43881">
    <property type="entry name" value="GAMMA-GLUTAMYLTRANSPEPTIDASE (AFU_ORTHOLOGUE AFUA_4G13580)"/>
    <property type="match status" value="1"/>
</dbReference>
<dbReference type="Gene3D" id="3.60.20.40">
    <property type="match status" value="1"/>
</dbReference>
<dbReference type="SUPFAM" id="SSF56235">
    <property type="entry name" value="N-terminal nucleophile aminohydrolases (Ntn hydrolases)"/>
    <property type="match status" value="1"/>
</dbReference>
<protein>
    <recommendedName>
        <fullName evidence="3">Gamma-glutamyltranspeptidase</fullName>
    </recommendedName>
</protein>
<reference evidence="1 2" key="1">
    <citation type="submission" date="2015-06" db="EMBL/GenBank/DDBJ databases">
        <title>Comparative genome analysis of nirS-carrying Bradyrhizobium sp. strains.</title>
        <authorList>
            <person name="Ishii S."/>
            <person name="Jang J."/>
            <person name="Nishizawa T."/>
            <person name="Senoo K."/>
        </authorList>
    </citation>
    <scope>NUCLEOTIDE SEQUENCE [LARGE SCALE GENOMIC DNA]</scope>
    <source>
        <strain evidence="1 2">TSA1</strain>
    </source>
</reference>
<dbReference type="EMBL" id="LFJC01000003">
    <property type="protein sequence ID" value="PIT00812.1"/>
    <property type="molecule type" value="Genomic_DNA"/>
</dbReference>
<dbReference type="PRINTS" id="PR01210">
    <property type="entry name" value="GGTRANSPTASE"/>
</dbReference>
<evidence type="ECO:0000313" key="1">
    <source>
        <dbReference type="EMBL" id="PIT00812.1"/>
    </source>
</evidence>
<proteinExistence type="predicted"/>
<dbReference type="RefSeq" id="WP_100176031.1">
    <property type="nucleotide sequence ID" value="NZ_LFJC01000003.1"/>
</dbReference>
<evidence type="ECO:0000313" key="2">
    <source>
        <dbReference type="Proteomes" id="UP000228930"/>
    </source>
</evidence>
<dbReference type="Pfam" id="PF01019">
    <property type="entry name" value="G_glu_transpept"/>
    <property type="match status" value="1"/>
</dbReference>
<dbReference type="AlphaFoldDB" id="A0A2M6U8A2"/>
<organism evidence="1 2">
    <name type="scientific">Bradyrhizobium nitroreducens</name>
    <dbReference type="NCBI Taxonomy" id="709803"/>
    <lineage>
        <taxon>Bacteria</taxon>
        <taxon>Pseudomonadati</taxon>
        <taxon>Pseudomonadota</taxon>
        <taxon>Alphaproteobacteria</taxon>
        <taxon>Hyphomicrobiales</taxon>
        <taxon>Nitrobacteraceae</taxon>
        <taxon>Bradyrhizobium</taxon>
    </lineage>
</organism>
<dbReference type="InterPro" id="IPR052896">
    <property type="entry name" value="GGT-like_enzyme"/>
</dbReference>
<gene>
    <name evidence="1" type="ORF">TSA1_08555</name>
</gene>
<accession>A0A2M6U8A2</accession>
<dbReference type="InterPro" id="IPR029055">
    <property type="entry name" value="Ntn_hydrolases_N"/>
</dbReference>